<dbReference type="SUPFAM" id="SSF49899">
    <property type="entry name" value="Concanavalin A-like lectins/glucanases"/>
    <property type="match status" value="1"/>
</dbReference>
<reference evidence="2 3" key="1">
    <citation type="submission" date="2017-04" db="EMBL/GenBank/DDBJ databases">
        <authorList>
            <person name="Afonso C.L."/>
            <person name="Miller P.J."/>
            <person name="Scott M.A."/>
            <person name="Spackman E."/>
            <person name="Goraichik I."/>
            <person name="Dimitrov K.M."/>
            <person name="Suarez D.L."/>
            <person name="Swayne D.E."/>
        </authorList>
    </citation>
    <scope>NUCLEOTIDE SEQUENCE [LARGE SCALE GENOMIC DNA]</scope>
    <source>
        <strain evidence="2 3">DSM 19625</strain>
    </source>
</reference>
<dbReference type="SUPFAM" id="SSF53649">
    <property type="entry name" value="Alkaline phosphatase-like"/>
    <property type="match status" value="1"/>
</dbReference>
<dbReference type="RefSeq" id="WP_084290772.1">
    <property type="nucleotide sequence ID" value="NZ_FWYB01000010.1"/>
</dbReference>
<dbReference type="Pfam" id="PF16356">
    <property type="entry name" value="DUF4983"/>
    <property type="match status" value="1"/>
</dbReference>
<feature type="domain" description="DUF4983" evidence="1">
    <location>
        <begin position="501"/>
        <end position="588"/>
    </location>
</feature>
<accession>A0A1W2E6G9</accession>
<dbReference type="EMBL" id="FWYB01000010">
    <property type="protein sequence ID" value="SMD04916.1"/>
    <property type="molecule type" value="Genomic_DNA"/>
</dbReference>
<dbReference type="STRING" id="475255.SAMN04488101_11055"/>
<evidence type="ECO:0000259" key="1">
    <source>
        <dbReference type="Pfam" id="PF16356"/>
    </source>
</evidence>
<evidence type="ECO:0000313" key="2">
    <source>
        <dbReference type="EMBL" id="SMD04916.1"/>
    </source>
</evidence>
<dbReference type="GO" id="GO:0005975">
    <property type="term" value="P:carbohydrate metabolic process"/>
    <property type="evidence" value="ECO:0007669"/>
    <property type="project" value="UniProtKB-ARBA"/>
</dbReference>
<dbReference type="InterPro" id="IPR032309">
    <property type="entry name" value="DUF4983"/>
</dbReference>
<dbReference type="Gene3D" id="2.60.120.200">
    <property type="match status" value="1"/>
</dbReference>
<dbReference type="GO" id="GO:0004553">
    <property type="term" value="F:hydrolase activity, hydrolyzing O-glycosyl compounds"/>
    <property type="evidence" value="ECO:0007669"/>
    <property type="project" value="UniProtKB-ARBA"/>
</dbReference>
<dbReference type="Gene3D" id="3.40.720.10">
    <property type="entry name" value="Alkaline Phosphatase, subunit A"/>
    <property type="match status" value="1"/>
</dbReference>
<dbReference type="InterPro" id="IPR013320">
    <property type="entry name" value="ConA-like_dom_sf"/>
</dbReference>
<sequence length="596" mass="65404">MRLKLQSQNVAKDLLTLTYNEMTKYWLYKKRTQVSGLPLLVLCLLTTFVSCNKDFENKIDLSAKPDSLTGYRVPKVLYIIVDGARGASVNTTRAARVPDLTDNSLQSYSSVSDESGLPATTWADMLTGVKKAKHKVTKADFSGNNLANYPMFFKYIKAKNASLRTAAFASTPAFSTNLVSHADVNLSFNNDDAAVKNAVVSELKEEKASVVLAEFNGVDRAGKQYGYDAGIKGYSDAIYLTFDYINEMVTALKQRKNYEAENWLIVVASNQGGDFVIPPTQNDGSLFSNPLLNSFTILYNSRFNYQFFSRPNAAAVPYEGKAVSYDANTIFGSIDAANSSIYNFGTTGEYTVQVKVKIKSRGTNNPPIIAKADDTGNSSAGWSFLLTAANSSWRFQLAGSSVTGTALDLDTWYTLTGKLYMEGGSRRMKVFTNGVLNNQNAMTANGTSATAALNVGTSKSSFGGGTAQTTITDIRIYNTALADSYIASNYCKTDVKPDDIYYKNLIGYWPSMDGIGNQLMDRSPSKRNFILNGAYSWTAFNELSENLCSDLPDDIYTRMPNGVDIPNFIFGWMGIQSLGLNLDGKTWVPTYRNINP</sequence>
<evidence type="ECO:0000313" key="3">
    <source>
        <dbReference type="Proteomes" id="UP000192678"/>
    </source>
</evidence>
<organism evidence="2 3">
    <name type="scientific">Pedobacter nyackensis</name>
    <dbReference type="NCBI Taxonomy" id="475255"/>
    <lineage>
        <taxon>Bacteria</taxon>
        <taxon>Pseudomonadati</taxon>
        <taxon>Bacteroidota</taxon>
        <taxon>Sphingobacteriia</taxon>
        <taxon>Sphingobacteriales</taxon>
        <taxon>Sphingobacteriaceae</taxon>
        <taxon>Pedobacter</taxon>
    </lineage>
</organism>
<name>A0A1W2E6G9_9SPHI</name>
<dbReference type="InterPro" id="IPR017850">
    <property type="entry name" value="Alkaline_phosphatase_core_sf"/>
</dbReference>
<dbReference type="Proteomes" id="UP000192678">
    <property type="component" value="Unassembled WGS sequence"/>
</dbReference>
<dbReference type="AlphaFoldDB" id="A0A1W2E6G9"/>
<dbReference type="OrthoDB" id="279982at2"/>
<gene>
    <name evidence="2" type="ORF">SAMN04488101_11055</name>
</gene>
<keyword evidence="3" id="KW-1185">Reference proteome</keyword>
<proteinExistence type="predicted"/>
<protein>
    <recommendedName>
        <fullName evidence="1">DUF4983 domain-containing protein</fullName>
    </recommendedName>
</protein>